<proteinExistence type="predicted"/>
<name>A0A1T4L7P5_9FIRM</name>
<sequence length="306" mass="35223">MNGTGVSPEECRFLEISGSKNLRQFKMSFNSIGEVQTFLMADPDINTNIFYEQKSRTASESFAGAPLEDAINYCIGGYSDRYDQFLSLSKQLEAVNKKNVKVRKTITSFVGQRPNVPAYIAEAPKNMYRLERTEEKKLKRIWMKVTYEATTNEDQILNRGIIALNLIKLLEMNNYMVDFRLFELCSFERELFRCEIELKKPGQMLYPRLCYYPMCGKAFVRRILCRIKESMPFECGWGMGYGVVLNEEHTRRIMEIKDSDIYIGSPSEMNITGENIYTDADTFLKKLNLDGKIRVPAYSDGGITNG</sequence>
<keyword evidence="3" id="KW-1185">Reference proteome</keyword>
<reference evidence="2 3" key="1">
    <citation type="submission" date="2017-02" db="EMBL/GenBank/DDBJ databases">
        <authorList>
            <person name="Peterson S.W."/>
        </authorList>
    </citation>
    <scope>NUCLEOTIDE SEQUENCE [LARGE SCALE GENOMIC DNA]</scope>
    <source>
        <strain evidence="2 3">ATCC 17233</strain>
    </source>
</reference>
<organism evidence="2 3">
    <name type="scientific">Eubacterium ruminantium</name>
    <dbReference type="NCBI Taxonomy" id="42322"/>
    <lineage>
        <taxon>Bacteria</taxon>
        <taxon>Bacillati</taxon>
        <taxon>Bacillota</taxon>
        <taxon>Clostridia</taxon>
        <taxon>Eubacteriales</taxon>
        <taxon>Eubacteriaceae</taxon>
        <taxon>Eubacterium</taxon>
    </lineage>
</organism>
<gene>
    <name evidence="2" type="ORF">SAMN02745110_00712</name>
</gene>
<dbReference type="InterPro" id="IPR055616">
    <property type="entry name" value="DUF7192"/>
</dbReference>
<dbReference type="AlphaFoldDB" id="A0A1T4L7P5"/>
<evidence type="ECO:0000313" key="3">
    <source>
        <dbReference type="Proteomes" id="UP000189857"/>
    </source>
</evidence>
<dbReference type="RefSeq" id="WP_078786457.1">
    <property type="nucleotide sequence ID" value="NZ_CACZYW010000017.1"/>
</dbReference>
<feature type="domain" description="DUF7192" evidence="1">
    <location>
        <begin position="55"/>
        <end position="277"/>
    </location>
</feature>
<evidence type="ECO:0000259" key="1">
    <source>
        <dbReference type="Pfam" id="PF23822"/>
    </source>
</evidence>
<dbReference type="Proteomes" id="UP000189857">
    <property type="component" value="Unassembled WGS sequence"/>
</dbReference>
<dbReference type="EMBL" id="FUXA01000005">
    <property type="protein sequence ID" value="SJZ50648.1"/>
    <property type="molecule type" value="Genomic_DNA"/>
</dbReference>
<dbReference type="OrthoDB" id="1817287at2"/>
<evidence type="ECO:0000313" key="2">
    <source>
        <dbReference type="EMBL" id="SJZ50648.1"/>
    </source>
</evidence>
<dbReference type="Pfam" id="PF23822">
    <property type="entry name" value="DUF7192"/>
    <property type="match status" value="1"/>
</dbReference>
<protein>
    <recommendedName>
        <fullName evidence="1">DUF7192 domain-containing protein</fullName>
    </recommendedName>
</protein>
<accession>A0A1T4L7P5</accession>